<gene>
    <name evidence="2" type="ORF">FIV42_29345</name>
</gene>
<name>A0A4Y6Q2D4_PERCE</name>
<accession>A0A4Y6Q2D4</accession>
<protein>
    <recommendedName>
        <fullName evidence="4">Carboxypeptidase regulatory-like domain-containing protein</fullName>
    </recommendedName>
</protein>
<keyword evidence="1" id="KW-0732">Signal</keyword>
<evidence type="ECO:0000313" key="2">
    <source>
        <dbReference type="EMBL" id="QDG54702.1"/>
    </source>
</evidence>
<feature type="chain" id="PRO_5030106897" description="Carboxypeptidase regulatory-like domain-containing protein" evidence="1">
    <location>
        <begin position="25"/>
        <end position="274"/>
    </location>
</feature>
<evidence type="ECO:0008006" key="4">
    <source>
        <dbReference type="Google" id="ProtNLM"/>
    </source>
</evidence>
<accession>A0A5B8YH14</accession>
<feature type="signal peptide" evidence="1">
    <location>
        <begin position="1"/>
        <end position="24"/>
    </location>
</feature>
<dbReference type="Proteomes" id="UP000315995">
    <property type="component" value="Chromosome"/>
</dbReference>
<sequence>MRQTLPTLIAAALLTAAFAPASMAQDKVQKPTKPASTSSAEMVVDYNGTLQDENAKPVSGVFHLEFKLYDGQHAKRSSWNERHFVAVVDGVYTVPLGSAKSLERSLVPKDAWIGVELVGEGELLRDRFALSDGGSQASKGVDDIAISDETRKLLESAQTNSKIAFADVAERAVTADKAEVAVRAQQIGDLSADELEKKAEVALERLGEHIADPDAHSATGGIRLDGERAVQKRVGGPGGAPYQVNCPPGYVVTGIKGGAGKLIDSVQLICQKLR</sequence>
<organism evidence="2 3">
    <name type="scientific">Persicimonas caeni</name>
    <dbReference type="NCBI Taxonomy" id="2292766"/>
    <lineage>
        <taxon>Bacteria</taxon>
        <taxon>Deltaproteobacteria</taxon>
        <taxon>Bradymonadales</taxon>
        <taxon>Bradymonadaceae</taxon>
        <taxon>Persicimonas</taxon>
    </lineage>
</organism>
<evidence type="ECO:0000256" key="1">
    <source>
        <dbReference type="SAM" id="SignalP"/>
    </source>
</evidence>
<dbReference type="EMBL" id="CP041186">
    <property type="protein sequence ID" value="QDG54702.1"/>
    <property type="molecule type" value="Genomic_DNA"/>
</dbReference>
<proteinExistence type="predicted"/>
<keyword evidence="3" id="KW-1185">Reference proteome</keyword>
<reference evidence="2 3" key="1">
    <citation type="submission" date="2019-06" db="EMBL/GenBank/DDBJ databases">
        <title>Persicimonas caeni gen. nov., sp. nov., a predatory bacterium isolated from solar saltern.</title>
        <authorList>
            <person name="Wang S."/>
        </authorList>
    </citation>
    <scope>NUCLEOTIDE SEQUENCE [LARGE SCALE GENOMIC DNA]</scope>
    <source>
        <strain evidence="2 3">YN101</strain>
    </source>
</reference>
<dbReference type="OrthoDB" id="5502359at2"/>
<evidence type="ECO:0000313" key="3">
    <source>
        <dbReference type="Proteomes" id="UP000315995"/>
    </source>
</evidence>
<dbReference type="AlphaFoldDB" id="A0A4Y6Q2D4"/>
<dbReference type="RefSeq" id="WP_141201146.1">
    <property type="nucleotide sequence ID" value="NZ_CP041186.1"/>
</dbReference>